<name>A0A3B4ZML6_9TELE</name>
<evidence type="ECO:0000313" key="4">
    <source>
        <dbReference type="Ensembl" id="ENSSPAP00000002922.1"/>
    </source>
</evidence>
<dbReference type="InterPro" id="IPR014837">
    <property type="entry name" value="EF-hand_Ca_insen"/>
</dbReference>
<organism evidence="4">
    <name type="scientific">Stegastes partitus</name>
    <name type="common">bicolor damselfish</name>
    <dbReference type="NCBI Taxonomy" id="144197"/>
    <lineage>
        <taxon>Eukaryota</taxon>
        <taxon>Metazoa</taxon>
        <taxon>Chordata</taxon>
        <taxon>Craniata</taxon>
        <taxon>Vertebrata</taxon>
        <taxon>Euteleostomi</taxon>
        <taxon>Actinopterygii</taxon>
        <taxon>Neopterygii</taxon>
        <taxon>Teleostei</taxon>
        <taxon>Neoteleostei</taxon>
        <taxon>Acanthomorphata</taxon>
        <taxon>Ovalentaria</taxon>
        <taxon>Pomacentridae</taxon>
        <taxon>Stegastes</taxon>
    </lineage>
</organism>
<dbReference type="AlphaFoldDB" id="A0A3B4ZML6"/>
<dbReference type="Pfam" id="PF08726">
    <property type="entry name" value="EFhand_Ca_insen"/>
    <property type="match status" value="1"/>
</dbReference>
<keyword evidence="2" id="KW-0009">Actin-binding</keyword>
<evidence type="ECO:0000256" key="1">
    <source>
        <dbReference type="ARBA" id="ARBA00022737"/>
    </source>
</evidence>
<dbReference type="InterPro" id="IPR011992">
    <property type="entry name" value="EF-hand-dom_pair"/>
</dbReference>
<proteinExistence type="predicted"/>
<keyword evidence="1" id="KW-0677">Repeat</keyword>
<evidence type="ECO:0000256" key="2">
    <source>
        <dbReference type="ARBA" id="ARBA00023203"/>
    </source>
</evidence>
<reference evidence="4" key="1">
    <citation type="submission" date="2023-09" db="UniProtKB">
        <authorList>
            <consortium name="Ensembl"/>
        </authorList>
    </citation>
    <scope>IDENTIFICATION</scope>
</reference>
<dbReference type="SMART" id="SM01184">
    <property type="entry name" value="efhand_Ca_insen"/>
    <property type="match status" value="1"/>
</dbReference>
<dbReference type="GO" id="GO:0003779">
    <property type="term" value="F:actin binding"/>
    <property type="evidence" value="ECO:0007669"/>
    <property type="project" value="UniProtKB-KW"/>
</dbReference>
<dbReference type="Gene3D" id="1.10.238.10">
    <property type="entry name" value="EF-hand"/>
    <property type="match status" value="1"/>
</dbReference>
<accession>A0A3B4ZML6</accession>
<dbReference type="SUPFAM" id="SSF47473">
    <property type="entry name" value="EF-hand"/>
    <property type="match status" value="1"/>
</dbReference>
<dbReference type="Ensembl" id="ENSSPAT00000002966.1">
    <property type="protein sequence ID" value="ENSSPAP00000002922.1"/>
    <property type="gene ID" value="ENSSPAG00000002238.1"/>
</dbReference>
<dbReference type="STRING" id="144197.ENSSPAP00000002922"/>
<sequence>ASYCDVNRLTTVHQRTKQTYFLQSNSNRTVTLRQQGFVSQTFLTLSTGNKPFVTKVELHQNLSEEEANYCLSHMKPYELPSAFDFVEFTRSVGDSDSSASDDEFSIN</sequence>
<feature type="domain" description="EF-hand Ca insensitive" evidence="3">
    <location>
        <begin position="38"/>
        <end position="91"/>
    </location>
</feature>
<protein>
    <recommendedName>
        <fullName evidence="3">EF-hand Ca insensitive domain-containing protein</fullName>
    </recommendedName>
</protein>
<evidence type="ECO:0000259" key="3">
    <source>
        <dbReference type="Pfam" id="PF08726"/>
    </source>
</evidence>